<dbReference type="RefSeq" id="XP_005719350.1">
    <property type="nucleotide sequence ID" value="XM_005719293.1"/>
</dbReference>
<dbReference type="EMBL" id="HG002032">
    <property type="protein sequence ID" value="CDF39439.1"/>
    <property type="molecule type" value="Genomic_DNA"/>
</dbReference>
<evidence type="ECO:0000256" key="1">
    <source>
        <dbReference type="SAM" id="MobiDB-lite"/>
    </source>
</evidence>
<gene>
    <name evidence="2" type="ORF">CHC_T00000264001</name>
</gene>
<organism evidence="2 3">
    <name type="scientific">Chondrus crispus</name>
    <name type="common">Carrageen Irish moss</name>
    <name type="synonym">Polymorpha crispa</name>
    <dbReference type="NCBI Taxonomy" id="2769"/>
    <lineage>
        <taxon>Eukaryota</taxon>
        <taxon>Rhodophyta</taxon>
        <taxon>Florideophyceae</taxon>
        <taxon>Rhodymeniophycidae</taxon>
        <taxon>Gigartinales</taxon>
        <taxon>Gigartinaceae</taxon>
        <taxon>Chondrus</taxon>
    </lineage>
</organism>
<dbReference type="AlphaFoldDB" id="R7QMX5"/>
<protein>
    <submittedName>
        <fullName evidence="2">Uncharacterized protein</fullName>
    </submittedName>
</protein>
<evidence type="ECO:0000313" key="3">
    <source>
        <dbReference type="Proteomes" id="UP000012073"/>
    </source>
</evidence>
<dbReference type="KEGG" id="ccp:CHC_T00000264001"/>
<proteinExistence type="predicted"/>
<dbReference type="Gramene" id="CDF39439">
    <property type="protein sequence ID" value="CDF39439"/>
    <property type="gene ID" value="CHC_T00000264001"/>
</dbReference>
<reference evidence="3" key="1">
    <citation type="journal article" date="2013" name="Proc. Natl. Acad. Sci. U.S.A.">
        <title>Genome structure and metabolic features in the red seaweed Chondrus crispus shed light on evolution of the Archaeplastida.</title>
        <authorList>
            <person name="Collen J."/>
            <person name="Porcel B."/>
            <person name="Carre W."/>
            <person name="Ball S.G."/>
            <person name="Chaparro C."/>
            <person name="Tonon T."/>
            <person name="Barbeyron T."/>
            <person name="Michel G."/>
            <person name="Noel B."/>
            <person name="Valentin K."/>
            <person name="Elias M."/>
            <person name="Artiguenave F."/>
            <person name="Arun A."/>
            <person name="Aury J.M."/>
            <person name="Barbosa-Neto J.F."/>
            <person name="Bothwell J.H."/>
            <person name="Bouget F.Y."/>
            <person name="Brillet L."/>
            <person name="Cabello-Hurtado F."/>
            <person name="Capella-Gutierrez S."/>
            <person name="Charrier B."/>
            <person name="Cladiere L."/>
            <person name="Cock J.M."/>
            <person name="Coelho S.M."/>
            <person name="Colleoni C."/>
            <person name="Czjzek M."/>
            <person name="Da Silva C."/>
            <person name="Delage L."/>
            <person name="Denoeud F."/>
            <person name="Deschamps P."/>
            <person name="Dittami S.M."/>
            <person name="Gabaldon T."/>
            <person name="Gachon C.M."/>
            <person name="Groisillier A."/>
            <person name="Herve C."/>
            <person name="Jabbari K."/>
            <person name="Katinka M."/>
            <person name="Kloareg B."/>
            <person name="Kowalczyk N."/>
            <person name="Labadie K."/>
            <person name="Leblanc C."/>
            <person name="Lopez P.J."/>
            <person name="McLachlan D.H."/>
            <person name="Meslet-Cladiere L."/>
            <person name="Moustafa A."/>
            <person name="Nehr Z."/>
            <person name="Nyvall Collen P."/>
            <person name="Panaud O."/>
            <person name="Partensky F."/>
            <person name="Poulain J."/>
            <person name="Rensing S.A."/>
            <person name="Rousvoal S."/>
            <person name="Samson G."/>
            <person name="Symeonidi A."/>
            <person name="Weissenbach J."/>
            <person name="Zambounis A."/>
            <person name="Wincker P."/>
            <person name="Boyen C."/>
        </authorList>
    </citation>
    <scope>NUCLEOTIDE SEQUENCE [LARGE SCALE GENOMIC DNA]</scope>
    <source>
        <strain evidence="3">cv. Stackhouse</strain>
    </source>
</reference>
<name>R7QMX5_CHOCR</name>
<feature type="region of interest" description="Disordered" evidence="1">
    <location>
        <begin position="1"/>
        <end position="35"/>
    </location>
</feature>
<keyword evidence="3" id="KW-1185">Reference proteome</keyword>
<dbReference type="Proteomes" id="UP000012073">
    <property type="component" value="Unassembled WGS sequence"/>
</dbReference>
<evidence type="ECO:0000313" key="2">
    <source>
        <dbReference type="EMBL" id="CDF39439.1"/>
    </source>
</evidence>
<accession>R7QMX5</accession>
<dbReference type="GeneID" id="17327069"/>
<feature type="compositionally biased region" description="Polar residues" evidence="1">
    <location>
        <begin position="13"/>
        <end position="30"/>
    </location>
</feature>
<sequence length="171" mass="19332">MQPKLAPFRCAGLSSTHTPSIGLGTSSPRSTNRHPCLARPRHRLWRVLLTHRTVHRAVPLIKSQNKSSKIAHQKFPRRCFGKNHNTSCDWCAVRLCAKLTENSTPQQLNIAWGRTATQSRGPFVANRAAQRTRRVPFFPRPPIDGACDRRETFARGCAFERALCERVAPWA</sequence>